<comment type="similarity">
    <text evidence="9">Belongs to the UbiA prenyltransferase family. Protoheme IX farnesyltransferase subfamily.</text>
</comment>
<reference evidence="11" key="1">
    <citation type="submission" date="2016-10" db="EMBL/GenBank/DDBJ databases">
        <authorList>
            <person name="Varghese N."/>
            <person name="Submissions S."/>
        </authorList>
    </citation>
    <scope>NUCLEOTIDE SEQUENCE [LARGE SCALE GENOMIC DNA]</scope>
    <source>
        <strain evidence="11">DSM 21620</strain>
    </source>
</reference>
<dbReference type="InterPro" id="IPR000537">
    <property type="entry name" value="UbiA_prenyltransferase"/>
</dbReference>
<evidence type="ECO:0000256" key="7">
    <source>
        <dbReference type="ARBA" id="ARBA00023136"/>
    </source>
</evidence>
<comment type="subcellular location">
    <subcellularLocation>
        <location evidence="9">Cell membrane</location>
        <topology evidence="9">Multi-pass membrane protein</topology>
    </subcellularLocation>
    <subcellularLocation>
        <location evidence="1">Membrane</location>
        <topology evidence="1">Multi-pass membrane protein</topology>
    </subcellularLocation>
</comment>
<dbReference type="Pfam" id="PF01040">
    <property type="entry name" value="UbiA"/>
    <property type="match status" value="1"/>
</dbReference>
<evidence type="ECO:0000256" key="8">
    <source>
        <dbReference type="ARBA" id="ARBA00047690"/>
    </source>
</evidence>
<keyword evidence="4 9" id="KW-0812">Transmembrane</keyword>
<evidence type="ECO:0000256" key="6">
    <source>
        <dbReference type="ARBA" id="ARBA00023133"/>
    </source>
</evidence>
<dbReference type="Gene3D" id="1.10.357.140">
    <property type="entry name" value="UbiA prenyltransferase"/>
    <property type="match status" value="1"/>
</dbReference>
<dbReference type="PANTHER" id="PTHR43448">
    <property type="entry name" value="PROTOHEME IX FARNESYLTRANSFERASE, MITOCHONDRIAL"/>
    <property type="match status" value="1"/>
</dbReference>
<dbReference type="UniPathway" id="UPA00834">
    <property type="reaction ID" value="UER00712"/>
</dbReference>
<feature type="transmembrane region" description="Helical" evidence="9">
    <location>
        <begin position="231"/>
        <end position="247"/>
    </location>
</feature>
<dbReference type="NCBIfam" id="TIGR01473">
    <property type="entry name" value="cyoE_ctaB"/>
    <property type="match status" value="1"/>
</dbReference>
<dbReference type="GO" id="GO:0008495">
    <property type="term" value="F:protoheme IX farnesyltransferase activity"/>
    <property type="evidence" value="ECO:0007669"/>
    <property type="project" value="UniProtKB-UniRule"/>
</dbReference>
<evidence type="ECO:0000313" key="11">
    <source>
        <dbReference type="Proteomes" id="UP000198666"/>
    </source>
</evidence>
<feature type="transmembrane region" description="Helical" evidence="9">
    <location>
        <begin position="58"/>
        <end position="79"/>
    </location>
</feature>
<comment type="subunit">
    <text evidence="9">Interacts with CtaA.</text>
</comment>
<comment type="catalytic activity">
    <reaction evidence="8 9">
        <text>heme b + (2E,6E)-farnesyl diphosphate + H2O = Fe(II)-heme o + diphosphate</text>
        <dbReference type="Rhea" id="RHEA:28070"/>
        <dbReference type="ChEBI" id="CHEBI:15377"/>
        <dbReference type="ChEBI" id="CHEBI:33019"/>
        <dbReference type="ChEBI" id="CHEBI:60344"/>
        <dbReference type="ChEBI" id="CHEBI:60530"/>
        <dbReference type="ChEBI" id="CHEBI:175763"/>
        <dbReference type="EC" id="2.5.1.141"/>
    </reaction>
</comment>
<dbReference type="InterPro" id="IPR006369">
    <property type="entry name" value="Protohaem_IX_farnesylTrfase"/>
</dbReference>
<dbReference type="GO" id="GO:0048034">
    <property type="term" value="P:heme O biosynthetic process"/>
    <property type="evidence" value="ECO:0007669"/>
    <property type="project" value="UniProtKB-UniRule"/>
</dbReference>
<dbReference type="GO" id="GO:0005886">
    <property type="term" value="C:plasma membrane"/>
    <property type="evidence" value="ECO:0007669"/>
    <property type="project" value="UniProtKB-SubCell"/>
</dbReference>
<keyword evidence="5 9" id="KW-1133">Transmembrane helix</keyword>
<dbReference type="Proteomes" id="UP000198666">
    <property type="component" value="Unassembled WGS sequence"/>
</dbReference>
<evidence type="ECO:0000256" key="1">
    <source>
        <dbReference type="ARBA" id="ARBA00004141"/>
    </source>
</evidence>
<dbReference type="EMBL" id="FMZB01000008">
    <property type="protein sequence ID" value="SDD28211.1"/>
    <property type="molecule type" value="Genomic_DNA"/>
</dbReference>
<proteinExistence type="inferred from homology"/>
<keyword evidence="7 9" id="KW-0472">Membrane</keyword>
<evidence type="ECO:0000256" key="5">
    <source>
        <dbReference type="ARBA" id="ARBA00022989"/>
    </source>
</evidence>
<dbReference type="InterPro" id="IPR030470">
    <property type="entry name" value="UbiA_prenylTrfase_CS"/>
</dbReference>
<feature type="transmembrane region" description="Helical" evidence="9">
    <location>
        <begin position="131"/>
        <end position="149"/>
    </location>
</feature>
<feature type="transmembrane region" description="Helical" evidence="9">
    <location>
        <begin position="100"/>
        <end position="125"/>
    </location>
</feature>
<accession>A0A1G6TGP4</accession>
<keyword evidence="3 9" id="KW-0808">Transferase</keyword>
<feature type="transmembrane region" description="Helical" evidence="9">
    <location>
        <begin position="24"/>
        <end position="46"/>
    </location>
</feature>
<keyword evidence="2 9" id="KW-1003">Cell membrane</keyword>
<name>A0A1G6TGP4_9BACI</name>
<dbReference type="PROSITE" id="PS00943">
    <property type="entry name" value="UBIA"/>
    <property type="match status" value="1"/>
</dbReference>
<comment type="function">
    <text evidence="9">Converts heme B (protoheme IX) to heme O by substitution of the vinyl group on carbon 2 of heme B porphyrin ring with a hydroxyethyl farnesyl side group.</text>
</comment>
<dbReference type="InterPro" id="IPR044878">
    <property type="entry name" value="UbiA_sf"/>
</dbReference>
<protein>
    <recommendedName>
        <fullName evidence="9">Protoheme IX farnesyltransferase</fullName>
        <ecNumber evidence="9">2.5.1.141</ecNumber>
    </recommendedName>
    <alternativeName>
        <fullName evidence="9">Heme B farnesyltransferase</fullName>
    </alternativeName>
    <alternativeName>
        <fullName evidence="9">Heme O synthase</fullName>
    </alternativeName>
</protein>
<feature type="transmembrane region" description="Helical" evidence="9">
    <location>
        <begin position="156"/>
        <end position="176"/>
    </location>
</feature>
<evidence type="ECO:0000256" key="3">
    <source>
        <dbReference type="ARBA" id="ARBA00022679"/>
    </source>
</evidence>
<evidence type="ECO:0000256" key="2">
    <source>
        <dbReference type="ARBA" id="ARBA00022475"/>
    </source>
</evidence>
<feature type="transmembrane region" description="Helical" evidence="9">
    <location>
        <begin position="281"/>
        <end position="301"/>
    </location>
</feature>
<dbReference type="PANTHER" id="PTHR43448:SF2">
    <property type="entry name" value="PROTOHEME IX FARNESYLTRANSFERASE, MITOCHONDRIAL"/>
    <property type="match status" value="1"/>
</dbReference>
<keyword evidence="11" id="KW-1185">Reference proteome</keyword>
<feature type="transmembrane region" description="Helical" evidence="9">
    <location>
        <begin position="182"/>
        <end position="203"/>
    </location>
</feature>
<dbReference type="CDD" id="cd13957">
    <property type="entry name" value="PT_UbiA_Cox10"/>
    <property type="match status" value="1"/>
</dbReference>
<keyword evidence="6 9" id="KW-0350">Heme biosynthesis</keyword>
<evidence type="ECO:0000256" key="9">
    <source>
        <dbReference type="HAMAP-Rule" id="MF_00154"/>
    </source>
</evidence>
<gene>
    <name evidence="9" type="primary">ctaB</name>
    <name evidence="10" type="ORF">SAMN05421663_108167</name>
</gene>
<dbReference type="STRING" id="361279.SAMN05421663_108167"/>
<comment type="miscellaneous">
    <text evidence="9">Carbon 2 of the heme B porphyrin ring is defined according to the Fischer nomenclature.</text>
</comment>
<evidence type="ECO:0000256" key="4">
    <source>
        <dbReference type="ARBA" id="ARBA00022692"/>
    </source>
</evidence>
<dbReference type="AlphaFoldDB" id="A0A1G6TGP4"/>
<dbReference type="HAMAP" id="MF_00154">
    <property type="entry name" value="CyoE_CtaB"/>
    <property type="match status" value="1"/>
</dbReference>
<evidence type="ECO:0000313" key="10">
    <source>
        <dbReference type="EMBL" id="SDD28211.1"/>
    </source>
</evidence>
<organism evidence="10 11">
    <name type="scientific">Terribacillus halophilus</name>
    <dbReference type="NCBI Taxonomy" id="361279"/>
    <lineage>
        <taxon>Bacteria</taxon>
        <taxon>Bacillati</taxon>
        <taxon>Bacillota</taxon>
        <taxon>Bacilli</taxon>
        <taxon>Bacillales</taxon>
        <taxon>Bacillaceae</taxon>
        <taxon>Terribacillus</taxon>
    </lineage>
</organism>
<dbReference type="EC" id="2.5.1.141" evidence="9"/>
<sequence>METSNVKPDAARSSRQFTSWLENVWYLVKGRVLIANTLPALLGFWLCLQMQNLDFLEYAGTFMLLWAGCMLLIAGALIWNNWIESEIDKQMQRTQKRPTVTGSMSSGSIIGLGILTTAAGSAILLYLQVEAFLYGMIGWFLYVVCYTVWTKRRYTWNTLIGSLSGAVTPLIGWAVLNPQLAFAPIAFVLLLFLWQVPHTYAIVCRRYRDYEASGLSMLPVVKGIKETRYHMGFYLILLLLSIPLFPLASGGKLISLLLTAAWLLQTVLGGRQSNQQRWATINFQLSIIYLQVHLLLFFLAYV</sequence>
<comment type="pathway">
    <text evidence="9">Porphyrin-containing compound metabolism; heme O biosynthesis; heme O from protoheme: step 1/1.</text>
</comment>
<dbReference type="RefSeq" id="WP_170829710.1">
    <property type="nucleotide sequence ID" value="NZ_FMZB01000008.1"/>
</dbReference>